<dbReference type="EMBL" id="AEDD01000007">
    <property type="protein sequence ID" value="EFM10320.1"/>
    <property type="molecule type" value="Genomic_DNA"/>
</dbReference>
<keyword evidence="1" id="KW-0472">Membrane</keyword>
<gene>
    <name evidence="2" type="ORF">PaecuDRAFT_2756</name>
</gene>
<organism evidence="2 3">
    <name type="scientific">Paenibacillus curdlanolyticus YK9</name>
    <dbReference type="NCBI Taxonomy" id="717606"/>
    <lineage>
        <taxon>Bacteria</taxon>
        <taxon>Bacillati</taxon>
        <taxon>Bacillota</taxon>
        <taxon>Bacilli</taxon>
        <taxon>Bacillales</taxon>
        <taxon>Paenibacillaceae</taxon>
        <taxon>Paenibacillus</taxon>
    </lineage>
</organism>
<sequence>MEVKQHKRNALAAPNGLTHLEKLAIVVIVAIIAILAVPSIKELVHISQVHADERGQQQIVAAAMHYVMATNMSTNKNIAIETLIEQGFLQQEPGFYNQSHSPRHAVITFSINGVPTITLDADDVLVQGIQEGTPR</sequence>
<dbReference type="Proteomes" id="UP000005387">
    <property type="component" value="Unassembled WGS sequence"/>
</dbReference>
<dbReference type="STRING" id="717606.PaecuDRAFT_2756"/>
<protein>
    <submittedName>
        <fullName evidence="2">Uncharacterized protein</fullName>
    </submittedName>
</protein>
<dbReference type="AlphaFoldDB" id="E0IB29"/>
<reference evidence="2 3" key="1">
    <citation type="submission" date="2010-07" db="EMBL/GenBank/DDBJ databases">
        <title>The draft genome of Paenibacillus curdlanolyticus YK9.</title>
        <authorList>
            <consortium name="US DOE Joint Genome Institute (JGI-PGF)"/>
            <person name="Lucas S."/>
            <person name="Copeland A."/>
            <person name="Lapidus A."/>
            <person name="Cheng J.-F."/>
            <person name="Bruce D."/>
            <person name="Goodwin L."/>
            <person name="Pitluck S."/>
            <person name="Land M.L."/>
            <person name="Hauser L."/>
            <person name="Chang Y.-J."/>
            <person name="Jeffries C."/>
            <person name="Anderson I.J."/>
            <person name="Johnson E."/>
            <person name="Loganathan U."/>
            <person name="Mulhopadhyay B."/>
            <person name="Kyrpides N."/>
            <person name="Woyke T.J."/>
        </authorList>
    </citation>
    <scope>NUCLEOTIDE SEQUENCE [LARGE SCALE GENOMIC DNA]</scope>
    <source>
        <strain evidence="2 3">YK9</strain>
    </source>
</reference>
<keyword evidence="1" id="KW-1133">Transmembrane helix</keyword>
<keyword evidence="3" id="KW-1185">Reference proteome</keyword>
<evidence type="ECO:0000256" key="1">
    <source>
        <dbReference type="SAM" id="Phobius"/>
    </source>
</evidence>
<evidence type="ECO:0000313" key="3">
    <source>
        <dbReference type="Proteomes" id="UP000005387"/>
    </source>
</evidence>
<accession>E0IB29</accession>
<keyword evidence="1" id="KW-0812">Transmembrane</keyword>
<proteinExistence type="predicted"/>
<dbReference type="RefSeq" id="WP_006038746.1">
    <property type="nucleotide sequence ID" value="NZ_AEDD01000007.1"/>
</dbReference>
<feature type="transmembrane region" description="Helical" evidence="1">
    <location>
        <begin position="20"/>
        <end position="40"/>
    </location>
</feature>
<name>E0IB29_9BACL</name>
<evidence type="ECO:0000313" key="2">
    <source>
        <dbReference type="EMBL" id="EFM10320.1"/>
    </source>
</evidence>